<dbReference type="Gene3D" id="1.10.3720.10">
    <property type="entry name" value="MetI-like"/>
    <property type="match status" value="1"/>
</dbReference>
<feature type="transmembrane region" description="Helical" evidence="7">
    <location>
        <begin position="106"/>
        <end position="127"/>
    </location>
</feature>
<dbReference type="CDD" id="cd06261">
    <property type="entry name" value="TM_PBP2"/>
    <property type="match status" value="1"/>
</dbReference>
<dbReference type="SUPFAM" id="SSF161098">
    <property type="entry name" value="MetI-like"/>
    <property type="match status" value="1"/>
</dbReference>
<accession>A0ABR7ESJ9</accession>
<evidence type="ECO:0000256" key="5">
    <source>
        <dbReference type="ARBA" id="ARBA00022989"/>
    </source>
</evidence>
<feature type="domain" description="ABC transmembrane type-1" evidence="8">
    <location>
        <begin position="69"/>
        <end position="280"/>
    </location>
</feature>
<comment type="similarity">
    <text evidence="7">Belongs to the binding-protein-dependent transport system permease family.</text>
</comment>
<comment type="caution">
    <text evidence="9">The sequence shown here is derived from an EMBL/GenBank/DDBJ whole genome shotgun (WGS) entry which is preliminary data.</text>
</comment>
<evidence type="ECO:0000313" key="9">
    <source>
        <dbReference type="EMBL" id="MBC5664259.1"/>
    </source>
</evidence>
<organism evidence="9 10">
    <name type="scientific">Dorea hominis</name>
    <dbReference type="NCBI Taxonomy" id="2763040"/>
    <lineage>
        <taxon>Bacteria</taxon>
        <taxon>Bacillati</taxon>
        <taxon>Bacillota</taxon>
        <taxon>Clostridia</taxon>
        <taxon>Lachnospirales</taxon>
        <taxon>Lachnospiraceae</taxon>
        <taxon>Dorea</taxon>
    </lineage>
</organism>
<dbReference type="InterPro" id="IPR051393">
    <property type="entry name" value="ABC_transporter_permease"/>
</dbReference>
<name>A0ABR7ESJ9_9FIRM</name>
<dbReference type="PANTHER" id="PTHR30193">
    <property type="entry name" value="ABC TRANSPORTER PERMEASE PROTEIN"/>
    <property type="match status" value="1"/>
</dbReference>
<feature type="transmembrane region" description="Helical" evidence="7">
    <location>
        <begin position="75"/>
        <end position="94"/>
    </location>
</feature>
<keyword evidence="4 7" id="KW-0812">Transmembrane</keyword>
<reference evidence="9 10" key="1">
    <citation type="submission" date="2020-08" db="EMBL/GenBank/DDBJ databases">
        <title>Genome public.</title>
        <authorList>
            <person name="Liu C."/>
            <person name="Sun Q."/>
        </authorList>
    </citation>
    <scope>NUCLEOTIDE SEQUENCE [LARGE SCALE GENOMIC DNA]</scope>
    <source>
        <strain evidence="9 10">NSJ-36</strain>
    </source>
</reference>
<evidence type="ECO:0000256" key="3">
    <source>
        <dbReference type="ARBA" id="ARBA00022475"/>
    </source>
</evidence>
<keyword evidence="6 7" id="KW-0472">Membrane</keyword>
<dbReference type="Proteomes" id="UP000647235">
    <property type="component" value="Unassembled WGS sequence"/>
</dbReference>
<evidence type="ECO:0000256" key="4">
    <source>
        <dbReference type="ARBA" id="ARBA00022692"/>
    </source>
</evidence>
<feature type="transmembrane region" description="Helical" evidence="7">
    <location>
        <begin position="259"/>
        <end position="283"/>
    </location>
</feature>
<dbReference type="EMBL" id="JACOOY010000003">
    <property type="protein sequence ID" value="MBC5664259.1"/>
    <property type="molecule type" value="Genomic_DNA"/>
</dbReference>
<gene>
    <name evidence="9" type="ORF">H8S07_03010</name>
</gene>
<dbReference type="PROSITE" id="PS50928">
    <property type="entry name" value="ABC_TM1"/>
    <property type="match status" value="1"/>
</dbReference>
<evidence type="ECO:0000256" key="7">
    <source>
        <dbReference type="RuleBase" id="RU363032"/>
    </source>
</evidence>
<keyword evidence="5 7" id="KW-1133">Transmembrane helix</keyword>
<comment type="subcellular location">
    <subcellularLocation>
        <location evidence="1 7">Cell membrane</location>
        <topology evidence="1 7">Multi-pass membrane protein</topology>
    </subcellularLocation>
</comment>
<dbReference type="PANTHER" id="PTHR30193:SF37">
    <property type="entry name" value="INNER MEMBRANE ABC TRANSPORTER PERMEASE PROTEIN YCJO"/>
    <property type="match status" value="1"/>
</dbReference>
<evidence type="ECO:0000256" key="2">
    <source>
        <dbReference type="ARBA" id="ARBA00022448"/>
    </source>
</evidence>
<protein>
    <submittedName>
        <fullName evidence="9">Sugar ABC transporter permease</fullName>
    </submittedName>
</protein>
<dbReference type="InterPro" id="IPR035906">
    <property type="entry name" value="MetI-like_sf"/>
</dbReference>
<sequence>MRKRMESIMGMAFFGPALILLTLFLFLPMILTLIFSFTDFLALNPGLTHFVGLDNYFQILKDDDFRQAFGNTLKFVIIIVPLQSIGALVLALLINKVAYCKTYFKVAFFIPVVMSLAVVSTLWVQIYSPEGILNSILAHVGIHAQPFINSASQALPSIAIMSAWQGMGYQMLIFLGGLQQINPALYEAAEMDHASNWQKFKDITLPELKPLCIFVFITVTIGAFRMLVQPMVMTGGGPSHSTYTMVYDIYETGTVNWEIGLASTMAIVFAFFVMVLTVIQTIVTKDKEGTKYVNKKAKAF</sequence>
<evidence type="ECO:0000256" key="6">
    <source>
        <dbReference type="ARBA" id="ARBA00023136"/>
    </source>
</evidence>
<keyword evidence="3" id="KW-1003">Cell membrane</keyword>
<proteinExistence type="inferred from homology"/>
<evidence type="ECO:0000256" key="1">
    <source>
        <dbReference type="ARBA" id="ARBA00004651"/>
    </source>
</evidence>
<evidence type="ECO:0000313" key="10">
    <source>
        <dbReference type="Proteomes" id="UP000647235"/>
    </source>
</evidence>
<feature type="transmembrane region" description="Helical" evidence="7">
    <location>
        <begin position="208"/>
        <end position="228"/>
    </location>
</feature>
<dbReference type="InterPro" id="IPR000515">
    <property type="entry name" value="MetI-like"/>
</dbReference>
<keyword evidence="10" id="KW-1185">Reference proteome</keyword>
<keyword evidence="2 7" id="KW-0813">Transport</keyword>
<evidence type="ECO:0000259" key="8">
    <source>
        <dbReference type="PROSITE" id="PS50928"/>
    </source>
</evidence>
<dbReference type="Pfam" id="PF00528">
    <property type="entry name" value="BPD_transp_1"/>
    <property type="match status" value="1"/>
</dbReference>
<feature type="transmembrane region" description="Helical" evidence="7">
    <location>
        <begin position="12"/>
        <end position="37"/>
    </location>
</feature>